<keyword evidence="3" id="KW-0496">Mitochondrion</keyword>
<accession>A0A075VVE7</accession>
<dbReference type="RefSeq" id="YP_009049791.1">
    <property type="nucleotide sequence ID" value="NC_024624.1"/>
</dbReference>
<dbReference type="SMR" id="A0A075VVE7"/>
<feature type="region of interest" description="Disordered" evidence="1">
    <location>
        <begin position="121"/>
        <end position="144"/>
    </location>
</feature>
<accession>A0A1U8QDN9</accession>
<reference evidence="2" key="1">
    <citation type="journal article" date="2014" name="BMC Genomics">
        <title>Extensive structural variations between mitochondrial genomes of CMS and normal peppers (Capsicum annuum L.) revealed by complete nucleotide sequencing.</title>
        <authorList>
            <person name="Jo Y.D."/>
            <person name="Choi Y."/>
            <person name="Kim D.H."/>
            <person name="Kim B.D."/>
            <person name="Kang B.C."/>
        </authorList>
    </citation>
    <scope>NUCLEOTIDE SEQUENCE</scope>
</reference>
<dbReference type="KEGG" id="cann:19989134"/>
<reference evidence="3" key="3">
    <citation type="submission" date="2014-05" db="EMBL/GenBank/DDBJ databases">
        <title>Capsicum annuum strain Jeju mitochondrial DNA, complete genome.</title>
        <authorList>
            <person name="Jo Y.D."/>
            <person name="Choi Y."/>
            <person name="Kim D.-H."/>
            <person name="Kim B.-D."/>
            <person name="Kang B.-C."/>
        </authorList>
    </citation>
    <scope>NUCLEOTIDE SEQUENCE</scope>
</reference>
<proteinExistence type="predicted"/>
<dbReference type="EMBL" id="AYRZ02000129">
    <property type="protein sequence ID" value="PHT61634.1"/>
    <property type="molecule type" value="Genomic_DNA"/>
</dbReference>
<evidence type="ECO:0000313" key="2">
    <source>
        <dbReference type="EMBL" id="AIG89829.1"/>
    </source>
</evidence>
<geneLocation type="mitochondrion" evidence="3"/>
<reference evidence="4 5" key="4">
    <citation type="journal article" date="2017" name="Genome Biol.">
        <title>New reference genome sequences of hot pepper reveal the massive evolution of plant disease-resistance genes by retroduplication.</title>
        <authorList>
            <person name="Kim S."/>
            <person name="Park J."/>
            <person name="Yeom S.I."/>
            <person name="Kim Y.M."/>
            <person name="Seo E."/>
            <person name="Kim K.T."/>
            <person name="Kim M.S."/>
            <person name="Lee J.M."/>
            <person name="Cheong K."/>
            <person name="Shin H.S."/>
            <person name="Kim S.B."/>
            <person name="Han K."/>
            <person name="Lee J."/>
            <person name="Park M."/>
            <person name="Lee H.A."/>
            <person name="Lee H.Y."/>
            <person name="Lee Y."/>
            <person name="Oh S."/>
            <person name="Lee J.H."/>
            <person name="Choi E."/>
            <person name="Choi E."/>
            <person name="Lee S.E."/>
            <person name="Jeon J."/>
            <person name="Kim H."/>
            <person name="Choi G."/>
            <person name="Song H."/>
            <person name="Lee J."/>
            <person name="Lee S.C."/>
            <person name="Kwon J.K."/>
            <person name="Lee H.Y."/>
            <person name="Koo N."/>
            <person name="Hong Y."/>
            <person name="Kim R.W."/>
            <person name="Kang W.H."/>
            <person name="Huh J.H."/>
            <person name="Kang B.C."/>
            <person name="Yang T.J."/>
            <person name="Lee Y.H."/>
            <person name="Bennetzen J.L."/>
            <person name="Choi D."/>
        </authorList>
    </citation>
    <scope>NUCLEOTIDE SEQUENCE [LARGE SCALE GENOMIC DNA]</scope>
    <source>
        <strain evidence="5">cv. CM334</strain>
    </source>
</reference>
<protein>
    <submittedName>
        <fullName evidence="3">Uncharacterized protein</fullName>
    </submittedName>
</protein>
<reference evidence="4" key="2">
    <citation type="journal article" date="2014" name="Nat. Genet.">
        <title>Genome sequence of the hot pepper provides insights into the evolution of pungency in Capsicum species.</title>
        <authorList>
            <person name="Kim S."/>
            <person name="Park M."/>
            <person name="Yeom S.I."/>
            <person name="Kim Y.M."/>
            <person name="Lee J.M."/>
            <person name="Lee H.A."/>
            <person name="Seo E."/>
            <person name="Choi J."/>
            <person name="Cheong K."/>
            <person name="Kim K.T."/>
            <person name="Jung K."/>
            <person name="Lee G.W."/>
            <person name="Oh S.K."/>
            <person name="Bae C."/>
            <person name="Kim S.B."/>
            <person name="Lee H.Y."/>
            <person name="Kim S.Y."/>
            <person name="Kim M.S."/>
            <person name="Kang B.C."/>
            <person name="Jo Y.D."/>
            <person name="Yang H.B."/>
            <person name="Jeong H.J."/>
            <person name="Kang W.H."/>
            <person name="Kwon J.K."/>
            <person name="Shin C."/>
            <person name="Lim J.Y."/>
            <person name="Park J.H."/>
            <person name="Huh J.H."/>
            <person name="Kim J.S."/>
            <person name="Kim B.D."/>
            <person name="Cohen O."/>
            <person name="Paran I."/>
            <person name="Suh M.C."/>
            <person name="Lee S.B."/>
            <person name="Kim Y.K."/>
            <person name="Shin Y."/>
            <person name="Noh S.J."/>
            <person name="Park J."/>
            <person name="Seo Y.S."/>
            <person name="Kwon S.Y."/>
            <person name="Kim H.A."/>
            <person name="Park J.M."/>
            <person name="Kim H.J."/>
            <person name="Choi S.B."/>
            <person name="Bosland P.W."/>
            <person name="Reeves G."/>
            <person name="Jo S.H."/>
            <person name="Lee B.W."/>
            <person name="Cho H.T."/>
            <person name="Choi H.S."/>
            <person name="Lee M.S."/>
            <person name="Yu Y."/>
            <person name="Do Choi Y."/>
            <person name="Park B.S."/>
            <person name="van Deynze A."/>
            <person name="Ashrafi H."/>
            <person name="Hill T."/>
            <person name="Kim W.T."/>
            <person name="Pai H.S."/>
            <person name="Ahn H.K."/>
            <person name="Yeam I."/>
            <person name="Giovannoni J.J."/>
            <person name="Rose J.K."/>
            <person name="Sorensen I."/>
            <person name="Lee S.J."/>
            <person name="Kim R.W."/>
            <person name="Choi I.Y."/>
            <person name="Choi B.S."/>
            <person name="Lim J.S."/>
            <person name="Lee Y.H."/>
            <person name="Choi D."/>
        </authorList>
    </citation>
    <scope>NUCLEOTIDE SEQUENCE [LARGE SCALE GENOMIC DNA]</scope>
</reference>
<gene>
    <name evidence="3" type="primary">orf144</name>
    <name evidence="4" type="ORF">T459_34508</name>
</gene>
<dbReference type="Proteomes" id="UP000222542">
    <property type="component" value="Unassembled WGS sequence"/>
</dbReference>
<dbReference type="EMBL" id="KJ865409">
    <property type="protein sequence ID" value="AIG89829.1"/>
    <property type="molecule type" value="Genomic_DNA"/>
</dbReference>
<evidence type="ECO:0000313" key="5">
    <source>
        <dbReference type="Proteomes" id="UP000222542"/>
    </source>
</evidence>
<dbReference type="EMBL" id="KJ865410">
    <property type="protein sequence ID" value="AIG90149.1"/>
    <property type="molecule type" value="Genomic_DNA"/>
</dbReference>
<organism evidence="3">
    <name type="scientific">Capsicum annuum</name>
    <name type="common">Capsicum pepper</name>
    <dbReference type="NCBI Taxonomy" id="4072"/>
    <lineage>
        <taxon>Eukaryota</taxon>
        <taxon>Viridiplantae</taxon>
        <taxon>Streptophyta</taxon>
        <taxon>Embryophyta</taxon>
        <taxon>Tracheophyta</taxon>
        <taxon>Spermatophyta</taxon>
        <taxon>Magnoliopsida</taxon>
        <taxon>eudicotyledons</taxon>
        <taxon>Gunneridae</taxon>
        <taxon>Pentapetalae</taxon>
        <taxon>asterids</taxon>
        <taxon>lamiids</taxon>
        <taxon>Solanales</taxon>
        <taxon>Solanaceae</taxon>
        <taxon>Solanoideae</taxon>
        <taxon>Capsiceae</taxon>
        <taxon>Capsicum</taxon>
    </lineage>
</organism>
<evidence type="ECO:0000313" key="3">
    <source>
        <dbReference type="EMBL" id="AIG90149.1"/>
    </source>
</evidence>
<dbReference type="GeneID" id="19989134"/>
<evidence type="ECO:0000256" key="1">
    <source>
        <dbReference type="SAM" id="MobiDB-lite"/>
    </source>
</evidence>
<dbReference type="AlphaFoldDB" id="A0A075VVE7"/>
<dbReference type="Gramene" id="PHT61634">
    <property type="protein sequence ID" value="PHT61634"/>
    <property type="gene ID" value="T459_34508"/>
</dbReference>
<evidence type="ECO:0000313" key="4">
    <source>
        <dbReference type="EMBL" id="PHT61634.1"/>
    </source>
</evidence>
<name>A0A075VVE7_CAPAN</name>
<dbReference type="OrthoDB" id="10380826at2759"/>
<keyword evidence="5" id="KW-1185">Reference proteome</keyword>
<sequence length="144" mass="16749">MIQQLMNCLLNHPIRARSKKETIHSINRESTRTAICQKTLLSIINQSLHSKRFLKQTMAGEFRLHQLFSEIEKEEKFIQERKELLIRFWKKLPTDTPLREAELRLKALREEQNSLAREMTLKHRGNGSEGNSTGGIIRGAQGEN</sequence>